<organism evidence="1 2">
    <name type="scientific">Candidatus Azambacteria bacterium GW2011_GWA1_44_9</name>
    <dbReference type="NCBI Taxonomy" id="1618610"/>
    <lineage>
        <taxon>Bacteria</taxon>
        <taxon>Candidatus Azamiibacteriota</taxon>
    </lineage>
</organism>
<evidence type="ECO:0000313" key="2">
    <source>
        <dbReference type="Proteomes" id="UP000034595"/>
    </source>
</evidence>
<accession>A0A0G1NDG1</accession>
<reference evidence="1 2" key="1">
    <citation type="journal article" date="2015" name="Nature">
        <title>rRNA introns, odd ribosomes, and small enigmatic genomes across a large radiation of phyla.</title>
        <authorList>
            <person name="Brown C.T."/>
            <person name="Hug L.A."/>
            <person name="Thomas B.C."/>
            <person name="Sharon I."/>
            <person name="Castelle C.J."/>
            <person name="Singh A."/>
            <person name="Wilkins M.J."/>
            <person name="Williams K.H."/>
            <person name="Banfield J.F."/>
        </authorList>
    </citation>
    <scope>NUCLEOTIDE SEQUENCE [LARGE SCALE GENOMIC DNA]</scope>
</reference>
<dbReference type="AlphaFoldDB" id="A0A0G1NDG1"/>
<sequence length="92" mass="10490">MDRFAYEAVSVSTKEKRRRKKESCCSLRTGFFNPGGFSIAQKNWYPEKSYLGGRDGTSGGAGESPLAYPLLRFTKIYKRSIVWVRLPKPRAH</sequence>
<gene>
    <name evidence="1" type="ORF">UW78_C0001G0002</name>
</gene>
<dbReference type="Proteomes" id="UP000034595">
    <property type="component" value="Unassembled WGS sequence"/>
</dbReference>
<protein>
    <submittedName>
        <fullName evidence="1">Uncharacterized protein</fullName>
    </submittedName>
</protein>
<evidence type="ECO:0000313" key="1">
    <source>
        <dbReference type="EMBL" id="KKT82219.1"/>
    </source>
</evidence>
<dbReference type="EMBL" id="LCJQ01000001">
    <property type="protein sequence ID" value="KKT82219.1"/>
    <property type="molecule type" value="Genomic_DNA"/>
</dbReference>
<proteinExistence type="predicted"/>
<comment type="caution">
    <text evidence="1">The sequence shown here is derived from an EMBL/GenBank/DDBJ whole genome shotgun (WGS) entry which is preliminary data.</text>
</comment>
<name>A0A0G1NDG1_9BACT</name>